<organism evidence="3 4">
    <name type="scientific">Phytophthora megakarya</name>
    <dbReference type="NCBI Taxonomy" id="4795"/>
    <lineage>
        <taxon>Eukaryota</taxon>
        <taxon>Sar</taxon>
        <taxon>Stramenopiles</taxon>
        <taxon>Oomycota</taxon>
        <taxon>Peronosporomycetes</taxon>
        <taxon>Peronosporales</taxon>
        <taxon>Peronosporaceae</taxon>
        <taxon>Phytophthora</taxon>
    </lineage>
</organism>
<dbReference type="OrthoDB" id="123877at2759"/>
<feature type="compositionally biased region" description="Polar residues" evidence="1">
    <location>
        <begin position="262"/>
        <end position="274"/>
    </location>
</feature>
<feature type="compositionally biased region" description="Acidic residues" evidence="1">
    <location>
        <begin position="161"/>
        <end position="176"/>
    </location>
</feature>
<reference evidence="4" key="1">
    <citation type="submission" date="2017-03" db="EMBL/GenBank/DDBJ databases">
        <title>Phytopthora megakarya and P. palmivora, two closely related causual agents of cacao black pod achieved similar genome size and gene model numbers by different mechanisms.</title>
        <authorList>
            <person name="Ali S."/>
            <person name="Shao J."/>
            <person name="Larry D.J."/>
            <person name="Kronmiller B."/>
            <person name="Shen D."/>
            <person name="Strem M.D."/>
            <person name="Melnick R.L."/>
            <person name="Guiltinan M.J."/>
            <person name="Tyler B.M."/>
            <person name="Meinhardt L.W."/>
            <person name="Bailey B.A."/>
        </authorList>
    </citation>
    <scope>NUCLEOTIDE SEQUENCE [LARGE SCALE GENOMIC DNA]</scope>
    <source>
        <strain evidence="4">zdho120</strain>
    </source>
</reference>
<name>A0A225V5Y6_9STRA</name>
<dbReference type="Pfam" id="PF13976">
    <property type="entry name" value="gag_pre-integrs"/>
    <property type="match status" value="1"/>
</dbReference>
<comment type="caution">
    <text evidence="3">The sequence shown here is derived from an EMBL/GenBank/DDBJ whole genome shotgun (WGS) entry which is preliminary data.</text>
</comment>
<gene>
    <name evidence="3" type="ORF">PHMEG_00028038</name>
</gene>
<evidence type="ECO:0000256" key="1">
    <source>
        <dbReference type="SAM" id="MobiDB-lite"/>
    </source>
</evidence>
<proteinExistence type="predicted"/>
<feature type="non-terminal residue" evidence="3">
    <location>
        <position position="1"/>
    </location>
</feature>
<feature type="compositionally biased region" description="Basic and acidic residues" evidence="1">
    <location>
        <begin position="352"/>
        <end position="365"/>
    </location>
</feature>
<accession>A0A225V5Y6</accession>
<feature type="domain" description="GAG-pre-integrase" evidence="2">
    <location>
        <begin position="65"/>
        <end position="110"/>
    </location>
</feature>
<feature type="compositionally biased region" description="Polar residues" evidence="1">
    <location>
        <begin position="194"/>
        <end position="212"/>
    </location>
</feature>
<dbReference type="EMBL" id="NBNE01007391">
    <property type="protein sequence ID" value="OWZ00712.1"/>
    <property type="molecule type" value="Genomic_DNA"/>
</dbReference>
<evidence type="ECO:0000313" key="4">
    <source>
        <dbReference type="Proteomes" id="UP000198211"/>
    </source>
</evidence>
<protein>
    <recommendedName>
        <fullName evidence="2">GAG-pre-integrase domain-containing protein</fullName>
    </recommendedName>
</protein>
<keyword evidence="4" id="KW-1185">Reference proteome</keyword>
<sequence length="529" mass="59466">VQDVNTGTYNVLDGNNFLFAATLQPNNVWSFRSYNLFAKSVTSQEDITQTSEVVNFIYRDGLAGIRVWHARLGHTNAQYLKSMVDKSLVDGMMLKGRELSICETCQLAKQKRKKHLKSLHRDIREPNDRIFVDLMDPGKNNSTNLTQILVIVDGFSRDVGMEADGEESSEEEDSDADINNKSDTEREGSGGENNGLQSRSLSLCENGGNASDSNDECDAEYSFSDEESSDDSSGDENASVKDDETKSDYGDGYSSADGGNSENMNGNCDSYSDSDVNDRDGDGQIVRTWDSDTEEAVPIDIETYELDNSDEQYVTRERAERDELWSLASQPAIMTKRKDRGNGLDKCSASESEGKRPRYQPRERERPKYLDDYVVNSTLLQMGSPSRKWREQEVKMPHTFRQSIKSKQAPEWKAAMIAEMDALRLKGILNVSKELPKDQHVISTRWPASQPQIRMLIKGVRRFDPPRQQKAPVLIALLERCTNSLSFDDPADQALWGGTVSGFFFFSVVPRSLLRRRQHSAGSPSTRMT</sequence>
<feature type="compositionally biased region" description="Basic and acidic residues" evidence="1">
    <location>
        <begin position="238"/>
        <end position="249"/>
    </location>
</feature>
<dbReference type="Proteomes" id="UP000198211">
    <property type="component" value="Unassembled WGS sequence"/>
</dbReference>
<feature type="compositionally biased region" description="Acidic residues" evidence="1">
    <location>
        <begin position="213"/>
        <end position="234"/>
    </location>
</feature>
<dbReference type="AlphaFoldDB" id="A0A225V5Y6"/>
<feature type="compositionally biased region" description="Acidic residues" evidence="1">
    <location>
        <begin position="291"/>
        <end position="310"/>
    </location>
</feature>
<evidence type="ECO:0000259" key="2">
    <source>
        <dbReference type="Pfam" id="PF13976"/>
    </source>
</evidence>
<feature type="compositionally biased region" description="Basic and acidic residues" evidence="1">
    <location>
        <begin position="178"/>
        <end position="189"/>
    </location>
</feature>
<evidence type="ECO:0000313" key="3">
    <source>
        <dbReference type="EMBL" id="OWZ00712.1"/>
    </source>
</evidence>
<feature type="compositionally biased region" description="Low complexity" evidence="1">
    <location>
        <begin position="250"/>
        <end position="261"/>
    </location>
</feature>
<feature type="region of interest" description="Disordered" evidence="1">
    <location>
        <begin position="334"/>
        <end position="365"/>
    </location>
</feature>
<dbReference type="InterPro" id="IPR025724">
    <property type="entry name" value="GAG-pre-integrase_dom"/>
</dbReference>
<feature type="region of interest" description="Disordered" evidence="1">
    <location>
        <begin position="161"/>
        <end position="315"/>
    </location>
</feature>